<evidence type="ECO:0000313" key="1">
    <source>
        <dbReference type="EMBL" id="CAG8949309.1"/>
    </source>
</evidence>
<gene>
    <name evidence="1" type="ORF">HYFRA_00004935</name>
</gene>
<proteinExistence type="predicted"/>
<keyword evidence="2" id="KW-1185">Reference proteome</keyword>
<comment type="caution">
    <text evidence="1">The sequence shown here is derived from an EMBL/GenBank/DDBJ whole genome shotgun (WGS) entry which is preliminary data.</text>
</comment>
<dbReference type="EMBL" id="CAJVRL010000002">
    <property type="protein sequence ID" value="CAG8949309.1"/>
    <property type="molecule type" value="Genomic_DNA"/>
</dbReference>
<evidence type="ECO:0000313" key="2">
    <source>
        <dbReference type="Proteomes" id="UP000696280"/>
    </source>
</evidence>
<dbReference type="AlphaFoldDB" id="A0A9N9PEM2"/>
<name>A0A9N9PEM2_9HELO</name>
<protein>
    <submittedName>
        <fullName evidence="1">Uncharacterized protein</fullName>
    </submittedName>
</protein>
<dbReference type="Proteomes" id="UP000696280">
    <property type="component" value="Unassembled WGS sequence"/>
</dbReference>
<reference evidence="1" key="1">
    <citation type="submission" date="2021-07" db="EMBL/GenBank/DDBJ databases">
        <authorList>
            <person name="Durling M."/>
        </authorList>
    </citation>
    <scope>NUCLEOTIDE SEQUENCE</scope>
</reference>
<accession>A0A9N9PEM2</accession>
<organism evidence="1 2">
    <name type="scientific">Hymenoscyphus fraxineus</name>
    <dbReference type="NCBI Taxonomy" id="746836"/>
    <lineage>
        <taxon>Eukaryota</taxon>
        <taxon>Fungi</taxon>
        <taxon>Dikarya</taxon>
        <taxon>Ascomycota</taxon>
        <taxon>Pezizomycotina</taxon>
        <taxon>Leotiomycetes</taxon>
        <taxon>Helotiales</taxon>
        <taxon>Helotiaceae</taxon>
        <taxon>Hymenoscyphus</taxon>
    </lineage>
</organism>
<sequence length="82" mass="9291">MFLCQLTTSIKEVEARTLSEAAEILIQREKSHCGDQCDNVASNDIDPNAWWVAAAPQRREEAPKSVDFATRWWKGTQSAQRV</sequence>